<gene>
    <name evidence="1" type="primary">tssF</name>
    <name evidence="1" type="ORF">HKW67_16005</name>
</gene>
<keyword evidence="2" id="KW-1185">Reference proteome</keyword>
<dbReference type="Pfam" id="PF05947">
    <property type="entry name" value="T6SS_TssF"/>
    <property type="match status" value="1"/>
</dbReference>
<dbReference type="EMBL" id="CP053085">
    <property type="protein sequence ID" value="QJR36909.1"/>
    <property type="molecule type" value="Genomic_DNA"/>
</dbReference>
<organism evidence="1 2">
    <name type="scientific">Gemmatimonas groenlandica</name>
    <dbReference type="NCBI Taxonomy" id="2732249"/>
    <lineage>
        <taxon>Bacteria</taxon>
        <taxon>Pseudomonadati</taxon>
        <taxon>Gemmatimonadota</taxon>
        <taxon>Gemmatimonadia</taxon>
        <taxon>Gemmatimonadales</taxon>
        <taxon>Gemmatimonadaceae</taxon>
        <taxon>Gemmatimonas</taxon>
    </lineage>
</organism>
<dbReference type="KEGG" id="ggr:HKW67_16005"/>
<dbReference type="AlphaFoldDB" id="A0A6M4IT72"/>
<protein>
    <submittedName>
        <fullName evidence="1">Type VI secretion system baseplate subunit TssF</fullName>
    </submittedName>
</protein>
<reference evidence="1 2" key="1">
    <citation type="submission" date="2020-05" db="EMBL/GenBank/DDBJ databases">
        <title>Complete genome sequence of Gemmatimonas greenlandica TET16.</title>
        <authorList>
            <person name="Zeng Y."/>
        </authorList>
    </citation>
    <scope>NUCLEOTIDE SEQUENCE [LARGE SCALE GENOMIC DNA]</scope>
    <source>
        <strain evidence="1 2">TET16</strain>
    </source>
</reference>
<dbReference type="PIRSF" id="PIRSF028304">
    <property type="entry name" value="UCP028304"/>
    <property type="match status" value="1"/>
</dbReference>
<name>A0A6M4IT72_9BACT</name>
<dbReference type="RefSeq" id="WP_171226342.1">
    <property type="nucleotide sequence ID" value="NZ_CP053085.1"/>
</dbReference>
<dbReference type="PANTHER" id="PTHR35370:SF1">
    <property type="entry name" value="TYPE VI SECRETION SYSTEM COMPONENT TSSF1"/>
    <property type="match status" value="1"/>
</dbReference>
<dbReference type="InterPro" id="IPR010272">
    <property type="entry name" value="T6SS_TssF"/>
</dbReference>
<evidence type="ECO:0000313" key="1">
    <source>
        <dbReference type="EMBL" id="QJR36909.1"/>
    </source>
</evidence>
<dbReference type="NCBIfam" id="TIGR03359">
    <property type="entry name" value="VI_chp_6"/>
    <property type="match status" value="1"/>
</dbReference>
<sequence length="620" mass="69474">MAKDAREQRELKDYYEFELTYLRKLGAEFAKRYPKIASRLQLETSKTEDPHVERLLEGFAFLAARVHRRLDDDFPEISEALLEMLHPQFVRPVPSMCIVDMPLDPAQGRLPDGHHVPRGSVLQTQPVNRVRCNFRTVYDTTLWPLTITNAEWTTPDRAGAGTSARDAVGAIRLEIRAFEGVKLADLAIEALRLHLAGGTGVVDTLYELLLNNTMQVVVRNPDRPHQPPIVIKSSAVKAVGFGENENMLPYPNRTFGGHNLLLELFAFPQKFHFVDLEGFGDAVRALGATDRVDVSFLVSSFERADRRQQLELELSAKSFRTNATPAVNLFEQSAEPILLSERRFEHLVVAEVRQRLEVEVWSVDEVKLVEHEGTEAREISPLYSHRHNISGAGDDVFWHVSRRPAPWRTDGGTELHLAFSDMSGTVRAPDVDVASLRVSCFNGDMPSLLPFGADNRGDFELIGAGPIQRINCVVNPTKSVQPALGSSMLWRMISSLSLNHLSIVDGTPDALQELLRLHNMSDDLGAERQIDGLVKVSSEPSFARVDSPHGIAFARGRRIELEFDEQQFPGGGMFLMATVLERFFALYASMNSFTQVAVRSRQRRRPVTEWPARAGGRTLI</sequence>
<evidence type="ECO:0000313" key="2">
    <source>
        <dbReference type="Proteomes" id="UP000500938"/>
    </source>
</evidence>
<accession>A0A6M4IT72</accession>
<dbReference type="Proteomes" id="UP000500938">
    <property type="component" value="Chromosome"/>
</dbReference>
<dbReference type="PANTHER" id="PTHR35370">
    <property type="entry name" value="CYTOPLASMIC PROTEIN-RELATED-RELATED"/>
    <property type="match status" value="1"/>
</dbReference>
<proteinExistence type="predicted"/>